<evidence type="ECO:0000259" key="2">
    <source>
        <dbReference type="Pfam" id="PF23544"/>
    </source>
</evidence>
<dbReference type="PANTHER" id="PTHR47708">
    <property type="match status" value="1"/>
</dbReference>
<accession>G6ECJ6</accession>
<evidence type="ECO:0000313" key="4">
    <source>
        <dbReference type="Proteomes" id="UP000004030"/>
    </source>
</evidence>
<gene>
    <name evidence="3" type="ORF">NSU_2067</name>
</gene>
<dbReference type="AlphaFoldDB" id="G6ECJ6"/>
<sequence length="604" mass="63218">MTEKQAHSRIVRIGAVSASFVDSRIAMPQLLNSGVALDYLVFDCLAEGVMSILARTRLAGGPAWVTDFVDAQLTPFLPELAARGIKVVSNAGGLDPQGCAAALRKAASEAGVSLRIASISGDDLSDRTGELVPPGTADMFDGGDLGAQLQAADQVLSLTAYTGAFAIASALAAGADIVITGRAVDSAATLGPLVHEFDWDASDFDLLSAGTLTGHLIECTTQVCGATFTDWHEVPDWANIGFPIALCRADGSSEITKPEGTGGLINRGTVAEQMLYEVGDPAAYTVPDVVCDWTDVRIEENGPDRVRVSGARGSGAPSMLKAALTWDKGWRASVLTPIIGLEAGAKAERTARELFNRCDRLAAERGLPAYSLQHADVIGSATGGVGTAICRMVADHPTMAGAAQFAREQSSVITSMAVGTSVPLGTTVRPLTRFASFLLPREAVTLTIGMDGCDTAFPMTSQHKQLPRGRVAEPAAPAADAAFRVPLVALAWARSGDKGNLFNVGVVARKPDYLPWLYHALTPEMVARHYAPVLGRDPGTIEVIRYPVPGIDALNLVVDDAMGGGMLSHPGLDPAAKGMAQRLLDFPVPVPAAIHAQIQEAQGR</sequence>
<dbReference type="OrthoDB" id="9763456at2"/>
<dbReference type="PANTHER" id="PTHR47708:SF2">
    <property type="entry name" value="SI:CH73-132F6.5"/>
    <property type="match status" value="1"/>
</dbReference>
<proteinExistence type="predicted"/>
<evidence type="ECO:0000313" key="3">
    <source>
        <dbReference type="EMBL" id="EHJ60907.1"/>
    </source>
</evidence>
<dbReference type="InterPro" id="IPR056362">
    <property type="entry name" value="AtuA-like_ferredoxin_dom"/>
</dbReference>
<dbReference type="Proteomes" id="UP000004030">
    <property type="component" value="Unassembled WGS sequence"/>
</dbReference>
<dbReference type="RefSeq" id="WP_007012982.1">
    <property type="nucleotide sequence ID" value="NZ_AGFM01000029.1"/>
</dbReference>
<feature type="domain" description="AtuA-like ferredoxin-fold" evidence="2">
    <location>
        <begin position="485"/>
        <end position="588"/>
    </location>
</feature>
<dbReference type="STRING" id="1088721.JI59_09750"/>
<keyword evidence="4" id="KW-1185">Reference proteome</keyword>
<dbReference type="Pfam" id="PF07287">
    <property type="entry name" value="AtuA"/>
    <property type="match status" value="1"/>
</dbReference>
<dbReference type="KEGG" id="npn:JI59_09750"/>
<dbReference type="EMBL" id="AGFM01000029">
    <property type="protein sequence ID" value="EHJ60907.1"/>
    <property type="molecule type" value="Genomic_DNA"/>
</dbReference>
<reference evidence="3 4" key="1">
    <citation type="journal article" date="2012" name="J. Bacteriol.">
        <title>Genome sequence of benzo(a)pyrene-degrading bacterium Novosphingobium pentaromativorans US6-1.</title>
        <authorList>
            <person name="Luo Y.R."/>
            <person name="Kang S.G."/>
            <person name="Kim S.J."/>
            <person name="Kim M.R."/>
            <person name="Li N."/>
            <person name="Lee J.H."/>
            <person name="Kwon K.K."/>
        </authorList>
    </citation>
    <scope>NUCLEOTIDE SEQUENCE [LARGE SCALE GENOMIC DNA]</scope>
    <source>
        <strain evidence="3 4">US6-1</strain>
    </source>
</reference>
<evidence type="ECO:0000259" key="1">
    <source>
        <dbReference type="Pfam" id="PF07287"/>
    </source>
</evidence>
<feature type="domain" description="Acyclic terpene utilisation N-terminal" evidence="1">
    <location>
        <begin position="11"/>
        <end position="448"/>
    </location>
</feature>
<comment type="caution">
    <text evidence="3">The sequence shown here is derived from an EMBL/GenBank/DDBJ whole genome shotgun (WGS) entry which is preliminary data.</text>
</comment>
<dbReference type="PATRIC" id="fig|1088721.3.peg.2046"/>
<evidence type="ECO:0008006" key="5">
    <source>
        <dbReference type="Google" id="ProtNLM"/>
    </source>
</evidence>
<dbReference type="InterPro" id="IPR010839">
    <property type="entry name" value="AtuA_N"/>
</dbReference>
<name>G6ECJ6_9SPHN</name>
<dbReference type="eggNOG" id="COG3185">
    <property type="taxonomic scope" value="Bacteria"/>
</dbReference>
<organism evidence="3 4">
    <name type="scientific">Novosphingobium pentaromativorans US6-1</name>
    <dbReference type="NCBI Taxonomy" id="1088721"/>
    <lineage>
        <taxon>Bacteria</taxon>
        <taxon>Pseudomonadati</taxon>
        <taxon>Pseudomonadota</taxon>
        <taxon>Alphaproteobacteria</taxon>
        <taxon>Sphingomonadales</taxon>
        <taxon>Sphingomonadaceae</taxon>
        <taxon>Novosphingobium</taxon>
    </lineage>
</organism>
<protein>
    <recommendedName>
        <fullName evidence="5">DUF1446 domain-containing protein</fullName>
    </recommendedName>
</protein>
<dbReference type="Pfam" id="PF23544">
    <property type="entry name" value="AtuA_ferredoxin"/>
    <property type="match status" value="1"/>
</dbReference>